<dbReference type="AlphaFoldDB" id="A0A564YFZ6"/>
<dbReference type="EMBL" id="CABIJS010000177">
    <property type="protein sequence ID" value="VUZ45638.1"/>
    <property type="molecule type" value="Genomic_DNA"/>
</dbReference>
<sequence>MLTSCAPNIVQQVILLKLLLGRNDRSNHYQLIQPKVSFGTLHRTASYDPHGVRIVATNGGKINLVFATVKGFLFSVLKTVY</sequence>
<keyword evidence="2" id="KW-1185">Reference proteome</keyword>
<gene>
    <name evidence="1" type="ORF">WMSIL1_LOCUS5543</name>
</gene>
<proteinExistence type="predicted"/>
<name>A0A564YFZ6_HYMDI</name>
<evidence type="ECO:0000313" key="1">
    <source>
        <dbReference type="EMBL" id="VUZ45638.1"/>
    </source>
</evidence>
<reference evidence="1 2" key="1">
    <citation type="submission" date="2019-07" db="EMBL/GenBank/DDBJ databases">
        <authorList>
            <person name="Jastrzebski P J."/>
            <person name="Paukszto L."/>
            <person name="Jastrzebski P J."/>
        </authorList>
    </citation>
    <scope>NUCLEOTIDE SEQUENCE [LARGE SCALE GENOMIC DNA]</scope>
    <source>
        <strain evidence="1 2">WMS-il1</strain>
    </source>
</reference>
<dbReference type="Proteomes" id="UP000321570">
    <property type="component" value="Unassembled WGS sequence"/>
</dbReference>
<accession>A0A564YFZ6</accession>
<evidence type="ECO:0000313" key="2">
    <source>
        <dbReference type="Proteomes" id="UP000321570"/>
    </source>
</evidence>
<protein>
    <submittedName>
        <fullName evidence="1">Uncharacterized protein</fullName>
    </submittedName>
</protein>
<organism evidence="1 2">
    <name type="scientific">Hymenolepis diminuta</name>
    <name type="common">Rat tapeworm</name>
    <dbReference type="NCBI Taxonomy" id="6216"/>
    <lineage>
        <taxon>Eukaryota</taxon>
        <taxon>Metazoa</taxon>
        <taxon>Spiralia</taxon>
        <taxon>Lophotrochozoa</taxon>
        <taxon>Platyhelminthes</taxon>
        <taxon>Cestoda</taxon>
        <taxon>Eucestoda</taxon>
        <taxon>Cyclophyllidea</taxon>
        <taxon>Hymenolepididae</taxon>
        <taxon>Hymenolepis</taxon>
    </lineage>
</organism>